<keyword evidence="3" id="KW-1185">Reference proteome</keyword>
<proteinExistence type="predicted"/>
<dbReference type="Proteomes" id="UP000762676">
    <property type="component" value="Unassembled WGS sequence"/>
</dbReference>
<dbReference type="EMBL" id="BMAT01007869">
    <property type="protein sequence ID" value="GFR73171.1"/>
    <property type="molecule type" value="Genomic_DNA"/>
</dbReference>
<evidence type="ECO:0000313" key="3">
    <source>
        <dbReference type="Proteomes" id="UP000762676"/>
    </source>
</evidence>
<feature type="region of interest" description="Disordered" evidence="1">
    <location>
        <begin position="309"/>
        <end position="340"/>
    </location>
</feature>
<evidence type="ECO:0000256" key="1">
    <source>
        <dbReference type="SAM" id="MobiDB-lite"/>
    </source>
</evidence>
<feature type="compositionally biased region" description="Low complexity" evidence="1">
    <location>
        <begin position="309"/>
        <end position="336"/>
    </location>
</feature>
<feature type="region of interest" description="Disordered" evidence="1">
    <location>
        <begin position="82"/>
        <end position="130"/>
    </location>
</feature>
<comment type="caution">
    <text evidence="2">The sequence shown here is derived from an EMBL/GenBank/DDBJ whole genome shotgun (WGS) entry which is preliminary data.</text>
</comment>
<feature type="region of interest" description="Disordered" evidence="1">
    <location>
        <begin position="356"/>
        <end position="375"/>
    </location>
</feature>
<feature type="compositionally biased region" description="Polar residues" evidence="1">
    <location>
        <begin position="236"/>
        <end position="260"/>
    </location>
</feature>
<reference evidence="2 3" key="1">
    <citation type="journal article" date="2021" name="Elife">
        <title>Chloroplast acquisition without the gene transfer in kleptoplastic sea slugs, Plakobranchus ocellatus.</title>
        <authorList>
            <person name="Maeda T."/>
            <person name="Takahashi S."/>
            <person name="Yoshida T."/>
            <person name="Shimamura S."/>
            <person name="Takaki Y."/>
            <person name="Nagai Y."/>
            <person name="Toyoda A."/>
            <person name="Suzuki Y."/>
            <person name="Arimoto A."/>
            <person name="Ishii H."/>
            <person name="Satoh N."/>
            <person name="Nishiyama T."/>
            <person name="Hasebe M."/>
            <person name="Maruyama T."/>
            <person name="Minagawa J."/>
            <person name="Obokata J."/>
            <person name="Shigenobu S."/>
        </authorList>
    </citation>
    <scope>NUCLEOTIDE SEQUENCE [LARGE SCALE GENOMIC DNA]</scope>
</reference>
<sequence>MLEVKPTPSMLMGHHVVADSSSNVVDGIMVTNGGLDQVEVLNRLNGNYGFSHVRAGMETPSTSSIGLNNRRNNSHQLNAGEEHSISAMRTWPSSPSSASSPSSSLSSLSSSSSSSTVSSSSLLSSSEIEIDKENKEGRNLSYRDANPSKAMSPCALEAAVREFGSSLRMSRNITTNKNVRFSKNSDIYPSSNSYRRDSPSSDLPYAFSRSLCGEDTKGSSLSRDRDRTPFRRCDSDATSCRPLSSNSNAKSNYISNKTSPTMSHVFDSARKYVPSCTDSGQISPTSQAIADALSERRACHDFAKYLISPSSASASPSSRSPGTPSSQISSTGPSSPAAGVLYRGVPLSRSANALTTRTTETLSSNNTSCSSSPTVTDRLLSLKNNPHHFPHQLRRQQQRDRKFRLNLFMYSALYRKQRRTDTGYIIYHNPIEDGTPNKEMCPGRISMAAIPSFSSIASAGDETVFHALARRMGH</sequence>
<accession>A0AAV4FJH4</accession>
<name>A0AAV4FJH4_9GAST</name>
<protein>
    <submittedName>
        <fullName evidence="2">Uncharacterized protein</fullName>
    </submittedName>
</protein>
<evidence type="ECO:0000313" key="2">
    <source>
        <dbReference type="EMBL" id="GFR73171.1"/>
    </source>
</evidence>
<feature type="region of interest" description="Disordered" evidence="1">
    <location>
        <begin position="214"/>
        <end position="260"/>
    </location>
</feature>
<gene>
    <name evidence="2" type="ORF">ElyMa_003860400</name>
</gene>
<feature type="region of interest" description="Disordered" evidence="1">
    <location>
        <begin position="182"/>
        <end position="201"/>
    </location>
</feature>
<feature type="compositionally biased region" description="Low complexity" evidence="1">
    <location>
        <begin position="92"/>
        <end position="126"/>
    </location>
</feature>
<organism evidence="2 3">
    <name type="scientific">Elysia marginata</name>
    <dbReference type="NCBI Taxonomy" id="1093978"/>
    <lineage>
        <taxon>Eukaryota</taxon>
        <taxon>Metazoa</taxon>
        <taxon>Spiralia</taxon>
        <taxon>Lophotrochozoa</taxon>
        <taxon>Mollusca</taxon>
        <taxon>Gastropoda</taxon>
        <taxon>Heterobranchia</taxon>
        <taxon>Euthyneura</taxon>
        <taxon>Panpulmonata</taxon>
        <taxon>Sacoglossa</taxon>
        <taxon>Placobranchoidea</taxon>
        <taxon>Plakobranchidae</taxon>
        <taxon>Elysia</taxon>
    </lineage>
</organism>
<feature type="compositionally biased region" description="Basic and acidic residues" evidence="1">
    <location>
        <begin position="214"/>
        <end position="235"/>
    </location>
</feature>
<dbReference type="AlphaFoldDB" id="A0AAV4FJH4"/>